<dbReference type="InterPro" id="IPR019874">
    <property type="entry name" value="RF_methyltr_PrmC"/>
</dbReference>
<feature type="domain" description="Methyltransferase small" evidence="6">
    <location>
        <begin position="121"/>
        <end position="200"/>
    </location>
</feature>
<dbReference type="SUPFAM" id="SSF53335">
    <property type="entry name" value="S-adenosyl-L-methionine-dependent methyltransferases"/>
    <property type="match status" value="1"/>
</dbReference>
<sequence>MNKPKAPTYFEARKWASFRIQNYSELDMYDVDFLLQKRFGFSTADMLIHYHDQMPPDRWQQFQTDLNQLLLGKPVQYIVQQADFYGMTLTVNQHVLIPRVETEELVDWILSETNDKSQEPLSVLDIGTGSGAIAIALKKNRPDWQLSASDISTEALKVAKENAKNQGTTINFIVSDVFTKIKSAFDIIVSNPPYIATNEEAYMDRQVLNYEPKIALFAADKGLAIYKRLAEGLSSHLKPAGKLFVEIGFRQESAVEHIFKTQLPKSKVRARHDITGNQRMIELDKGDK</sequence>
<evidence type="ECO:0000256" key="2">
    <source>
        <dbReference type="ARBA" id="ARBA00022679"/>
    </source>
</evidence>
<comment type="caution">
    <text evidence="8">The sequence shown here is derived from an EMBL/GenBank/DDBJ whole genome shotgun (WGS) entry which is preliminary data.</text>
</comment>
<dbReference type="Pfam" id="PF05175">
    <property type="entry name" value="MTS"/>
    <property type="match status" value="1"/>
</dbReference>
<proteinExistence type="inferred from homology"/>
<dbReference type="RefSeq" id="WP_121977273.1">
    <property type="nucleotide sequence ID" value="NZ_JBHTLH010000043.1"/>
</dbReference>
<keyword evidence="2 5" id="KW-0808">Transferase</keyword>
<evidence type="ECO:0000313" key="8">
    <source>
        <dbReference type="EMBL" id="MFD1126288.1"/>
    </source>
</evidence>
<dbReference type="EMBL" id="JBHTLH010000043">
    <property type="protein sequence ID" value="MFD1126288.1"/>
    <property type="molecule type" value="Genomic_DNA"/>
</dbReference>
<feature type="binding site" evidence="5">
    <location>
        <begin position="127"/>
        <end position="131"/>
    </location>
    <ligand>
        <name>S-adenosyl-L-methionine</name>
        <dbReference type="ChEBI" id="CHEBI:59789"/>
    </ligand>
</feature>
<keyword evidence="1 5" id="KW-0489">Methyltransferase</keyword>
<dbReference type="Pfam" id="PF17827">
    <property type="entry name" value="PrmC_N"/>
    <property type="match status" value="1"/>
</dbReference>
<comment type="caution">
    <text evidence="5">Lacks conserved residue(s) required for the propagation of feature annotation.</text>
</comment>
<dbReference type="PANTHER" id="PTHR18895:SF74">
    <property type="entry name" value="MTRF1L RELEASE FACTOR GLUTAMINE METHYLTRANSFERASE"/>
    <property type="match status" value="1"/>
</dbReference>
<dbReference type="GO" id="GO:0102559">
    <property type="term" value="F:peptide chain release factor N(5)-glutamine methyltransferase activity"/>
    <property type="evidence" value="ECO:0007669"/>
    <property type="project" value="UniProtKB-EC"/>
</dbReference>
<dbReference type="EC" id="2.1.1.297" evidence="5"/>
<feature type="binding site" evidence="5">
    <location>
        <position position="150"/>
    </location>
    <ligand>
        <name>S-adenosyl-L-methionine</name>
        <dbReference type="ChEBI" id="CHEBI:59789"/>
    </ligand>
</feature>
<keyword evidence="9" id="KW-1185">Reference proteome</keyword>
<feature type="binding site" evidence="5">
    <location>
        <position position="191"/>
    </location>
    <ligand>
        <name>S-adenosyl-L-methionine</name>
        <dbReference type="ChEBI" id="CHEBI:59789"/>
    </ligand>
</feature>
<dbReference type="InterPro" id="IPR040758">
    <property type="entry name" value="PrmC_N"/>
</dbReference>
<organism evidence="8 9">
    <name type="scientific">Lentilactobacillus raoultii</name>
    <dbReference type="NCBI Taxonomy" id="1987503"/>
    <lineage>
        <taxon>Bacteria</taxon>
        <taxon>Bacillati</taxon>
        <taxon>Bacillota</taxon>
        <taxon>Bacilli</taxon>
        <taxon>Lactobacillales</taxon>
        <taxon>Lactobacillaceae</taxon>
        <taxon>Lentilactobacillus</taxon>
    </lineage>
</organism>
<protein>
    <recommendedName>
        <fullName evidence="5">Release factor glutamine methyltransferase</fullName>
        <shortName evidence="5">RF MTase</shortName>
        <ecNumber evidence="5">2.1.1.297</ecNumber>
    </recommendedName>
    <alternativeName>
        <fullName evidence="5">N5-glutamine methyltransferase PrmC</fullName>
    </alternativeName>
    <alternativeName>
        <fullName evidence="5">Protein-(glutamine-N5) MTase PrmC</fullName>
    </alternativeName>
    <alternativeName>
        <fullName evidence="5">Protein-glutamine N-methyltransferase PrmC</fullName>
    </alternativeName>
</protein>
<comment type="similarity">
    <text evidence="5">Belongs to the protein N5-glutamine methyltransferase family. PrmC subfamily.</text>
</comment>
<evidence type="ECO:0000256" key="5">
    <source>
        <dbReference type="HAMAP-Rule" id="MF_02126"/>
    </source>
</evidence>
<dbReference type="CDD" id="cd02440">
    <property type="entry name" value="AdoMet_MTases"/>
    <property type="match status" value="1"/>
</dbReference>
<comment type="function">
    <text evidence="5">Methylates the class 1 translation termination release factors RF1/PrfA and RF2/PrfB on the glutamine residue of the universally conserved GGQ motif.</text>
</comment>
<feature type="domain" description="Release factor glutamine methyltransferase N-terminal" evidence="7">
    <location>
        <begin position="11"/>
        <end position="79"/>
    </location>
</feature>
<dbReference type="Proteomes" id="UP001597156">
    <property type="component" value="Unassembled WGS sequence"/>
</dbReference>
<keyword evidence="3 5" id="KW-0949">S-adenosyl-L-methionine</keyword>
<comment type="catalytic activity">
    <reaction evidence="4 5">
        <text>L-glutaminyl-[peptide chain release factor] + S-adenosyl-L-methionine = N(5)-methyl-L-glutaminyl-[peptide chain release factor] + S-adenosyl-L-homocysteine + H(+)</text>
        <dbReference type="Rhea" id="RHEA:42896"/>
        <dbReference type="Rhea" id="RHEA-COMP:10271"/>
        <dbReference type="Rhea" id="RHEA-COMP:10272"/>
        <dbReference type="ChEBI" id="CHEBI:15378"/>
        <dbReference type="ChEBI" id="CHEBI:30011"/>
        <dbReference type="ChEBI" id="CHEBI:57856"/>
        <dbReference type="ChEBI" id="CHEBI:59789"/>
        <dbReference type="ChEBI" id="CHEBI:61891"/>
        <dbReference type="EC" id="2.1.1.297"/>
    </reaction>
</comment>
<evidence type="ECO:0000256" key="4">
    <source>
        <dbReference type="ARBA" id="ARBA00048391"/>
    </source>
</evidence>
<evidence type="ECO:0000259" key="7">
    <source>
        <dbReference type="Pfam" id="PF17827"/>
    </source>
</evidence>
<evidence type="ECO:0000256" key="1">
    <source>
        <dbReference type="ARBA" id="ARBA00022603"/>
    </source>
</evidence>
<feature type="binding site" evidence="5">
    <location>
        <begin position="191"/>
        <end position="194"/>
    </location>
    <ligand>
        <name>substrate</name>
    </ligand>
</feature>
<dbReference type="InterPro" id="IPR004556">
    <property type="entry name" value="HemK-like"/>
</dbReference>
<reference evidence="9" key="1">
    <citation type="journal article" date="2019" name="Int. J. Syst. Evol. Microbiol.">
        <title>The Global Catalogue of Microorganisms (GCM) 10K type strain sequencing project: providing services to taxonomists for standard genome sequencing and annotation.</title>
        <authorList>
            <consortium name="The Broad Institute Genomics Platform"/>
            <consortium name="The Broad Institute Genome Sequencing Center for Infectious Disease"/>
            <person name="Wu L."/>
            <person name="Ma J."/>
        </authorList>
    </citation>
    <scope>NUCLEOTIDE SEQUENCE [LARGE SCALE GENOMIC DNA]</scope>
    <source>
        <strain evidence="9">CCUG 71848</strain>
    </source>
</reference>
<accession>A0ABW3PJW5</accession>
<gene>
    <name evidence="5 8" type="primary">prmC</name>
    <name evidence="8" type="ORF">ACFQ22_13160</name>
</gene>
<dbReference type="InterPro" id="IPR029063">
    <property type="entry name" value="SAM-dependent_MTases_sf"/>
</dbReference>
<dbReference type="GO" id="GO:0032259">
    <property type="term" value="P:methylation"/>
    <property type="evidence" value="ECO:0007669"/>
    <property type="project" value="UniProtKB-KW"/>
</dbReference>
<dbReference type="HAMAP" id="MF_02126">
    <property type="entry name" value="RF_methyltr_PrmC"/>
    <property type="match status" value="1"/>
</dbReference>
<dbReference type="InterPro" id="IPR002052">
    <property type="entry name" value="DNA_methylase_N6_adenine_CS"/>
</dbReference>
<dbReference type="InterPro" id="IPR050320">
    <property type="entry name" value="N5-glutamine_MTase"/>
</dbReference>
<dbReference type="InterPro" id="IPR007848">
    <property type="entry name" value="Small_mtfrase_dom"/>
</dbReference>
<dbReference type="NCBIfam" id="TIGR03534">
    <property type="entry name" value="RF_mod_PrmC"/>
    <property type="match status" value="1"/>
</dbReference>
<dbReference type="PANTHER" id="PTHR18895">
    <property type="entry name" value="HEMK METHYLTRANSFERASE"/>
    <property type="match status" value="1"/>
</dbReference>
<evidence type="ECO:0000259" key="6">
    <source>
        <dbReference type="Pfam" id="PF05175"/>
    </source>
</evidence>
<dbReference type="NCBIfam" id="TIGR00536">
    <property type="entry name" value="hemK_fam"/>
    <property type="match status" value="1"/>
</dbReference>
<dbReference type="Gene3D" id="3.40.50.150">
    <property type="entry name" value="Vaccinia Virus protein VP39"/>
    <property type="match status" value="1"/>
</dbReference>
<evidence type="ECO:0000313" key="9">
    <source>
        <dbReference type="Proteomes" id="UP001597156"/>
    </source>
</evidence>
<evidence type="ECO:0000256" key="3">
    <source>
        <dbReference type="ARBA" id="ARBA00022691"/>
    </source>
</evidence>
<name>A0ABW3PJW5_9LACO</name>
<dbReference type="Gene3D" id="1.10.8.10">
    <property type="entry name" value="DNA helicase RuvA subunit, C-terminal domain"/>
    <property type="match status" value="1"/>
</dbReference>
<dbReference type="PROSITE" id="PS00092">
    <property type="entry name" value="N6_MTASE"/>
    <property type="match status" value="1"/>
</dbReference>